<evidence type="ECO:0000313" key="7">
    <source>
        <dbReference type="EMBL" id="PKR77712.1"/>
    </source>
</evidence>
<evidence type="ECO:0000259" key="6">
    <source>
        <dbReference type="Pfam" id="PF00496"/>
    </source>
</evidence>
<dbReference type="Proteomes" id="UP000243524">
    <property type="component" value="Unassembled WGS sequence"/>
</dbReference>
<keyword evidence="3 5" id="KW-0732">Signal</keyword>
<dbReference type="GO" id="GO:1904680">
    <property type="term" value="F:peptide transmembrane transporter activity"/>
    <property type="evidence" value="ECO:0007669"/>
    <property type="project" value="TreeGrafter"/>
</dbReference>
<dbReference type="GO" id="GO:0043190">
    <property type="term" value="C:ATP-binding cassette (ABC) transporter complex"/>
    <property type="evidence" value="ECO:0007669"/>
    <property type="project" value="InterPro"/>
</dbReference>
<comment type="similarity">
    <text evidence="1">Belongs to the bacterial solute-binding protein 5 family.</text>
</comment>
<dbReference type="GO" id="GO:0042597">
    <property type="term" value="C:periplasmic space"/>
    <property type="evidence" value="ECO:0007669"/>
    <property type="project" value="UniProtKB-ARBA"/>
</dbReference>
<dbReference type="PROSITE" id="PS51257">
    <property type="entry name" value="PROKAR_LIPOPROTEIN"/>
    <property type="match status" value="1"/>
</dbReference>
<dbReference type="PANTHER" id="PTHR30290:SF9">
    <property type="entry name" value="OLIGOPEPTIDE-BINDING PROTEIN APPA"/>
    <property type="match status" value="1"/>
</dbReference>
<evidence type="ECO:0000256" key="5">
    <source>
        <dbReference type="SAM" id="SignalP"/>
    </source>
</evidence>
<dbReference type="InterPro" id="IPR039424">
    <property type="entry name" value="SBP_5"/>
</dbReference>
<keyword evidence="8" id="KW-1185">Reference proteome</keyword>
<dbReference type="SUPFAM" id="SSF53850">
    <property type="entry name" value="Periplasmic binding protein-like II"/>
    <property type="match status" value="1"/>
</dbReference>
<comment type="caution">
    <text evidence="7">The sequence shown here is derived from an EMBL/GenBank/DDBJ whole genome shotgun (WGS) entry which is preliminary data.</text>
</comment>
<dbReference type="GO" id="GO:0015833">
    <property type="term" value="P:peptide transport"/>
    <property type="evidence" value="ECO:0007669"/>
    <property type="project" value="TreeGrafter"/>
</dbReference>
<dbReference type="Gene3D" id="3.10.105.10">
    <property type="entry name" value="Dipeptide-binding Protein, Domain 3"/>
    <property type="match status" value="1"/>
</dbReference>
<dbReference type="CDD" id="cd08510">
    <property type="entry name" value="PBP2_Lactococcal_OppA_like"/>
    <property type="match status" value="1"/>
</dbReference>
<gene>
    <name evidence="7" type="ORF">CEY16_07205</name>
</gene>
<keyword evidence="2" id="KW-0813">Transport</keyword>
<evidence type="ECO:0000256" key="4">
    <source>
        <dbReference type="SAM" id="MobiDB-lite"/>
    </source>
</evidence>
<evidence type="ECO:0000256" key="2">
    <source>
        <dbReference type="ARBA" id="ARBA00022448"/>
    </source>
</evidence>
<accession>A0A2I0QTN6</accession>
<dbReference type="AlphaFoldDB" id="A0A2I0QTN6"/>
<dbReference type="Gene3D" id="3.40.190.10">
    <property type="entry name" value="Periplasmic binding protein-like II"/>
    <property type="match status" value="1"/>
</dbReference>
<feature type="signal peptide" evidence="5">
    <location>
        <begin position="1"/>
        <end position="22"/>
    </location>
</feature>
<proteinExistence type="inferred from homology"/>
<feature type="region of interest" description="Disordered" evidence="4">
    <location>
        <begin position="27"/>
        <end position="75"/>
    </location>
</feature>
<dbReference type="EMBL" id="PJNH01000002">
    <property type="protein sequence ID" value="PKR77712.1"/>
    <property type="molecule type" value="Genomic_DNA"/>
</dbReference>
<dbReference type="PIRSF" id="PIRSF002741">
    <property type="entry name" value="MppA"/>
    <property type="match status" value="1"/>
</dbReference>
<name>A0A2I0QTN6_9BACI</name>
<evidence type="ECO:0000256" key="3">
    <source>
        <dbReference type="ARBA" id="ARBA00022729"/>
    </source>
</evidence>
<feature type="chain" id="PRO_5014155647" evidence="5">
    <location>
        <begin position="23"/>
        <end position="635"/>
    </location>
</feature>
<evidence type="ECO:0000313" key="8">
    <source>
        <dbReference type="Proteomes" id="UP000243524"/>
    </source>
</evidence>
<protein>
    <submittedName>
        <fullName evidence="7">Oligopeptide ABC transporter substrate-binding protein</fullName>
    </submittedName>
</protein>
<dbReference type="OrthoDB" id="9796817at2"/>
<reference evidence="7 8" key="1">
    <citation type="submission" date="2017-06" db="EMBL/GenBank/DDBJ databases">
        <title>the draft geome sequence of Illustriluteabacillus marina B3227.</title>
        <authorList>
            <person name="He R.-H."/>
            <person name="Du Z.-J."/>
        </authorList>
    </citation>
    <scope>NUCLEOTIDE SEQUENCE [LARGE SCALE GENOMIC DNA]</scope>
    <source>
        <strain evidence="7 8">B3227</strain>
    </source>
</reference>
<dbReference type="InterPro" id="IPR030678">
    <property type="entry name" value="Peptide/Ni-bd"/>
</dbReference>
<feature type="domain" description="Solute-binding protein family 5" evidence="6">
    <location>
        <begin position="148"/>
        <end position="545"/>
    </location>
</feature>
<dbReference type="Pfam" id="PF00496">
    <property type="entry name" value="SBP_bac_5"/>
    <property type="match status" value="1"/>
</dbReference>
<organism evidence="7 8">
    <name type="scientific">Halalkalibacillus sediminis</name>
    <dbReference type="NCBI Taxonomy" id="2018042"/>
    <lineage>
        <taxon>Bacteria</taxon>
        <taxon>Bacillati</taxon>
        <taxon>Bacillota</taxon>
        <taxon>Bacilli</taxon>
        <taxon>Bacillales</taxon>
        <taxon>Bacillaceae</taxon>
        <taxon>Halalkalibacillus</taxon>
    </lineage>
</organism>
<dbReference type="RefSeq" id="WP_101331320.1">
    <property type="nucleotide sequence ID" value="NZ_PJNH01000002.1"/>
</dbReference>
<dbReference type="InterPro" id="IPR050034">
    <property type="entry name" value="Opp4A"/>
</dbReference>
<dbReference type="NCBIfam" id="NF045467">
    <property type="entry name" value="Opp4A"/>
    <property type="match status" value="1"/>
</dbReference>
<dbReference type="InterPro" id="IPR000914">
    <property type="entry name" value="SBP_5_dom"/>
</dbReference>
<feature type="compositionally biased region" description="Acidic residues" evidence="4">
    <location>
        <begin position="28"/>
        <end position="73"/>
    </location>
</feature>
<dbReference type="PANTHER" id="PTHR30290">
    <property type="entry name" value="PERIPLASMIC BINDING COMPONENT OF ABC TRANSPORTER"/>
    <property type="match status" value="1"/>
</dbReference>
<evidence type="ECO:0000256" key="1">
    <source>
        <dbReference type="ARBA" id="ARBA00005695"/>
    </source>
</evidence>
<sequence>MSKNAFAKLLFALFLASLLVIAACNSDSGEEEGGDSEDTDTEETTDDEGSEGEGSEGEEGSEEEDGSDEEASSEDGIYSIEDFDTAVSNDGEPIDGGSITYGLVTDTPFEGTLNWNFYEGTFDAEILTWFDESLLTSDENYNYTQDGAATYEVDDENNVITFTIGDDVNWHDGEPVTAEDWAFSYEVIGDPNYPGVRGSTPGFTLIEGYNEYKEGSADSISGLNVVDEKTLEITYTRLSPSLLTGGIWTYPMAKHIFEGMAIEDIPGSAEVREEPIGFGPFKVETITPGESLTLSAYEDYWRGEPNLDEVTLKVVDPGVIVNALETGDVDMVSSFPVDQYPANADMSNVEFLGDVDLAYTYIGFKLGHWDEEAGEVVYTPEEMKMGDKDLRKAMWHAVNNDAVGEQFYNGLRWAGTTLIPPSHPDYHDDSIEAPGYDVEEANRLLDEAGYEDVNGDGFREDPEGEELVINFASMSGGDTAEPLAQYYIQSWGEVGLNVQLTDGRLLEFNSFYDRVEADDEAIDIYQGAWGVGYDVDPSGLYGRTASFNFPRYASEENDELLEAGVSDKAFDVEYRQDIYSQWQELMVEEIPVFPTLYRSLVLPVNNRVVNYDMGVGSGVYLSELGVTAEESETAE</sequence>